<dbReference type="OrthoDB" id="9785438at2"/>
<dbReference type="AlphaFoldDB" id="A0A240C6T7"/>
<sequence length="127" mass="14841">MPIIYYDHKCVYCYNYAIWLIRHGLPRSYQFAPLKGKAGQILESQQSGVTKKNSVVLQRGEDLTFESTAIVHMLRALGGYKYLALLLWIVPKPIRNIGYRTFASNRDKLWSTTWVEPTEYEKSFFIE</sequence>
<reference evidence="4" key="3">
    <citation type="journal article" date="2019" name="Int. J. Syst. Evol. Microbiol.">
        <title>The Global Catalogue of Microorganisms (GCM) 10K type strain sequencing project: providing services to taxonomists for standard genome sequencing and annotation.</title>
        <authorList>
            <consortium name="The Broad Institute Genomics Platform"/>
            <consortium name="The Broad Institute Genome Sequencing Center for Infectious Disease"/>
            <person name="Wu L."/>
            <person name="Ma J."/>
        </authorList>
    </citation>
    <scope>NUCLEOTIDE SEQUENCE [LARGE SCALE GENOMIC DNA]</scope>
    <source>
        <strain evidence="4">CCM 4175</strain>
    </source>
</reference>
<reference evidence="2 3" key="2">
    <citation type="submission" date="2017-06" db="EMBL/GenBank/DDBJ databases">
        <authorList>
            <consortium name="Pathogen Informatics"/>
        </authorList>
    </citation>
    <scope>NUCLEOTIDE SEQUENCE [LARGE SCALE GENOMIC DNA]</scope>
    <source>
        <strain evidence="2 3">NCTC13833</strain>
    </source>
</reference>
<gene>
    <name evidence="1" type="ORF">GCM10007183_14600</name>
    <name evidence="2" type="ORF">SAMEA4412661_01661</name>
</gene>
<dbReference type="GO" id="GO:0015035">
    <property type="term" value="F:protein-disulfide reductase activity"/>
    <property type="evidence" value="ECO:0007669"/>
    <property type="project" value="InterPro"/>
</dbReference>
<dbReference type="Proteomes" id="UP000243706">
    <property type="component" value="Chromosome 1"/>
</dbReference>
<reference evidence="1" key="1">
    <citation type="journal article" date="2014" name="Int. J. Syst. Evol. Microbiol.">
        <title>Complete genome of a new Firmicutes species belonging to the dominant human colonic microbiota ('Ruminococcus bicirculans') reveals two chromosomes and a selective capacity to utilize plant glucans.</title>
        <authorList>
            <consortium name="NISC Comparative Sequencing Program"/>
            <person name="Wegmann U."/>
            <person name="Louis P."/>
            <person name="Goesmann A."/>
            <person name="Henrissat B."/>
            <person name="Duncan S.H."/>
            <person name="Flint H.J."/>
        </authorList>
    </citation>
    <scope>NUCLEOTIDE SEQUENCE</scope>
    <source>
        <strain evidence="1">CCM 4175</strain>
    </source>
</reference>
<evidence type="ECO:0000313" key="2">
    <source>
        <dbReference type="EMBL" id="SNW03509.1"/>
    </source>
</evidence>
<protein>
    <submittedName>
        <fullName evidence="2">Thiol-disulfide oxidoreductase</fullName>
    </submittedName>
</protein>
<dbReference type="PANTHER" id="PTHR33639:SF2">
    <property type="entry name" value="DUF393 DOMAIN-CONTAINING PROTEIN"/>
    <property type="match status" value="1"/>
</dbReference>
<dbReference type="RefSeq" id="WP_095117543.1">
    <property type="nucleotide sequence ID" value="NZ_BMCB01000008.1"/>
</dbReference>
<dbReference type="Pfam" id="PF04134">
    <property type="entry name" value="DCC1-like"/>
    <property type="match status" value="1"/>
</dbReference>
<dbReference type="EMBL" id="LT906464">
    <property type="protein sequence ID" value="SNW03509.1"/>
    <property type="molecule type" value="Genomic_DNA"/>
</dbReference>
<keyword evidence="4" id="KW-1185">Reference proteome</keyword>
<name>A0A240C6T7_9STAP</name>
<dbReference type="KEGG" id="smus:C7J88_04970"/>
<evidence type="ECO:0000313" key="4">
    <source>
        <dbReference type="Proteomes" id="UP000652995"/>
    </source>
</evidence>
<evidence type="ECO:0000313" key="3">
    <source>
        <dbReference type="Proteomes" id="UP000243706"/>
    </source>
</evidence>
<dbReference type="PANTHER" id="PTHR33639">
    <property type="entry name" value="THIOL-DISULFIDE OXIDOREDUCTASE DCC"/>
    <property type="match status" value="1"/>
</dbReference>
<reference evidence="1" key="4">
    <citation type="submission" date="2024-05" db="EMBL/GenBank/DDBJ databases">
        <authorList>
            <person name="Sun Q."/>
            <person name="Sedlacek I."/>
        </authorList>
    </citation>
    <scope>NUCLEOTIDE SEQUENCE</scope>
    <source>
        <strain evidence="1">CCM 4175</strain>
    </source>
</reference>
<dbReference type="InterPro" id="IPR052927">
    <property type="entry name" value="DCC_oxidoreductase"/>
</dbReference>
<dbReference type="EMBL" id="BMCB01000008">
    <property type="protein sequence ID" value="GGA91490.1"/>
    <property type="molecule type" value="Genomic_DNA"/>
</dbReference>
<accession>A0A240C6T7</accession>
<dbReference type="InterPro" id="IPR007263">
    <property type="entry name" value="DCC1-like"/>
</dbReference>
<organism evidence="2 3">
    <name type="scientific">Staphylococcus muscae</name>
    <dbReference type="NCBI Taxonomy" id="1294"/>
    <lineage>
        <taxon>Bacteria</taxon>
        <taxon>Bacillati</taxon>
        <taxon>Bacillota</taxon>
        <taxon>Bacilli</taxon>
        <taxon>Bacillales</taxon>
        <taxon>Staphylococcaceae</taxon>
        <taxon>Staphylococcus</taxon>
    </lineage>
</organism>
<proteinExistence type="predicted"/>
<evidence type="ECO:0000313" key="1">
    <source>
        <dbReference type="EMBL" id="GGA91490.1"/>
    </source>
</evidence>
<dbReference type="Proteomes" id="UP000652995">
    <property type="component" value="Unassembled WGS sequence"/>
</dbReference>